<keyword evidence="1 4" id="KW-0732">Signal</keyword>
<protein>
    <submittedName>
        <fullName evidence="5">M2 family metallopeptidase</fullName>
    </submittedName>
</protein>
<gene>
    <name evidence="5" type="ORF">ISF26_16250</name>
</gene>
<dbReference type="Gene3D" id="1.10.1370.30">
    <property type="match status" value="2"/>
</dbReference>
<dbReference type="CDD" id="cd06461">
    <property type="entry name" value="M2_ACE"/>
    <property type="match status" value="1"/>
</dbReference>
<dbReference type="SUPFAM" id="SSF55486">
    <property type="entry name" value="Metalloproteases ('zincins'), catalytic domain"/>
    <property type="match status" value="1"/>
</dbReference>
<feature type="signal peptide" evidence="4">
    <location>
        <begin position="1"/>
        <end position="29"/>
    </location>
</feature>
<keyword evidence="6" id="KW-1185">Reference proteome</keyword>
<sequence>MVETVKRGASAVKRHFCLAVLLLSLGAHAVAAEPPSPRVATTKKDVVEAQAFMQKAEGELAALGVQSNRASWVNATYITGDTEALAAEAQKNLAAATQRLAMAAKRFDNAPLPPELARKFKLLKLSLAAPPPSDPKAQAELTKITVGMESEYGRGTYCRPGTAGKETCLQINELSRILATSRDPQELLDVWQGWHKIGVPLRPRYERFVQLANQGASELGFADAGAMWRSNYDMEPDAFAAEVERLWGQVQPLYVSLHAYVRTKLGEQYGSELVPANGPIPAHLLGNMWAQEWGNIYPLVAPAGGVPSYDLTQLLKAKNVDERGMFGYGERFFTSLGFDSLPKTFWERSMLVKPKDREVVCHASAWDIDNADDVRIKMCTEVTAEDFVTVHHELGHNFYQRAYKKQPPLFQNSANDGFHEAVGDTIALSVTPEYLVKVGLMGTIPGPEADTGLLLRQALDKVAFLPFGLLIDQWRWKVYSGAIQPKDYNQAWWALRERYQGVSAPLPRSEADFDPGAKFHVPANTPYTRYFLARVLQFQFHRALCREAGYTGPLHRCSVYGNKAAGAKLAVMLEAGQSRPWPQVLYAMTGERQMDATAMLDYFAPLKSWLDEQNRGVKVGWESAGSLSSAIR</sequence>
<keyword evidence="2" id="KW-1015">Disulfide bond</keyword>
<name>A0ABY3PTJ2_9CYAN</name>
<dbReference type="EMBL" id="CP063845">
    <property type="protein sequence ID" value="UFP97020.1"/>
    <property type="molecule type" value="Genomic_DNA"/>
</dbReference>
<evidence type="ECO:0000256" key="1">
    <source>
        <dbReference type="ARBA" id="ARBA00022729"/>
    </source>
</evidence>
<organism evidence="5 6">
    <name type="scientific">Gloeobacter morelensis MG652769</name>
    <dbReference type="NCBI Taxonomy" id="2781736"/>
    <lineage>
        <taxon>Bacteria</taxon>
        <taxon>Bacillati</taxon>
        <taxon>Cyanobacteriota</taxon>
        <taxon>Cyanophyceae</taxon>
        <taxon>Gloeobacterales</taxon>
        <taxon>Gloeobacteraceae</taxon>
        <taxon>Gloeobacter</taxon>
        <taxon>Gloeobacter morelensis</taxon>
    </lineage>
</organism>
<dbReference type="PROSITE" id="PS52011">
    <property type="entry name" value="PEPTIDASE_M2"/>
    <property type="match status" value="1"/>
</dbReference>
<dbReference type="Pfam" id="PF01401">
    <property type="entry name" value="Peptidase_M2"/>
    <property type="match status" value="1"/>
</dbReference>
<evidence type="ECO:0000256" key="3">
    <source>
        <dbReference type="ARBA" id="ARBA00023180"/>
    </source>
</evidence>
<reference evidence="5 6" key="1">
    <citation type="journal article" date="2021" name="Genome Biol. Evol.">
        <title>Complete Genome Sequencing of a Novel Gloeobacter Species from a Waterfall Cave in Mexico.</title>
        <authorList>
            <person name="Saw J.H."/>
            <person name="Cardona T."/>
            <person name="Montejano G."/>
        </authorList>
    </citation>
    <scope>NUCLEOTIDE SEQUENCE [LARGE SCALE GENOMIC DNA]</scope>
    <source>
        <strain evidence="5">MG652769</strain>
    </source>
</reference>
<dbReference type="PRINTS" id="PR00791">
    <property type="entry name" value="PEPDIPTASEA"/>
</dbReference>
<evidence type="ECO:0000313" key="6">
    <source>
        <dbReference type="Proteomes" id="UP001054846"/>
    </source>
</evidence>
<dbReference type="InterPro" id="IPR001548">
    <property type="entry name" value="Peptidase_M2"/>
</dbReference>
<dbReference type="PANTHER" id="PTHR10514:SF27">
    <property type="entry name" value="ANGIOTENSIN-CONVERTING ENZYME"/>
    <property type="match status" value="1"/>
</dbReference>
<proteinExistence type="predicted"/>
<dbReference type="PANTHER" id="PTHR10514">
    <property type="entry name" value="ANGIOTENSIN-CONVERTING ENZYME"/>
    <property type="match status" value="1"/>
</dbReference>
<keyword evidence="3" id="KW-0325">Glycoprotein</keyword>
<evidence type="ECO:0000256" key="2">
    <source>
        <dbReference type="ARBA" id="ARBA00023157"/>
    </source>
</evidence>
<dbReference type="Proteomes" id="UP001054846">
    <property type="component" value="Chromosome"/>
</dbReference>
<evidence type="ECO:0000256" key="4">
    <source>
        <dbReference type="SAM" id="SignalP"/>
    </source>
</evidence>
<feature type="chain" id="PRO_5046171416" evidence="4">
    <location>
        <begin position="30"/>
        <end position="632"/>
    </location>
</feature>
<dbReference type="RefSeq" id="WP_418887027.1">
    <property type="nucleotide sequence ID" value="NZ_CP063845.1"/>
</dbReference>
<accession>A0ABY3PTJ2</accession>
<evidence type="ECO:0000313" key="5">
    <source>
        <dbReference type="EMBL" id="UFP97020.1"/>
    </source>
</evidence>